<reference evidence="2 3" key="1">
    <citation type="journal article" date="2019" name="Nat. Med.">
        <title>A library of human gut bacterial isolates paired with longitudinal multiomics data enables mechanistic microbiome research.</title>
        <authorList>
            <person name="Poyet M."/>
            <person name="Groussin M."/>
            <person name="Gibbons S.M."/>
            <person name="Avila-Pacheco J."/>
            <person name="Jiang X."/>
            <person name="Kearney S.M."/>
            <person name="Perrotta A.R."/>
            <person name="Berdy B."/>
            <person name="Zhao S."/>
            <person name="Lieberman T.D."/>
            <person name="Swanson P.K."/>
            <person name="Smith M."/>
            <person name="Roesemann S."/>
            <person name="Alexander J.E."/>
            <person name="Rich S.A."/>
            <person name="Livny J."/>
            <person name="Vlamakis H."/>
            <person name="Clish C."/>
            <person name="Bullock K."/>
            <person name="Deik A."/>
            <person name="Scott J."/>
            <person name="Pierce K.A."/>
            <person name="Xavier R.J."/>
            <person name="Alm E.J."/>
        </authorList>
    </citation>
    <scope>NUCLEOTIDE SEQUENCE [LARGE SCALE GENOMIC DNA]</scope>
    <source>
        <strain evidence="2 3">BIOML-A1</strain>
    </source>
</reference>
<dbReference type="Proteomes" id="UP000446657">
    <property type="component" value="Unassembled WGS sequence"/>
</dbReference>
<dbReference type="EMBL" id="WNAL01000013">
    <property type="protein sequence ID" value="MTR81657.1"/>
    <property type="molecule type" value="Genomic_DNA"/>
</dbReference>
<feature type="coiled-coil region" evidence="1">
    <location>
        <begin position="462"/>
        <end position="489"/>
    </location>
</feature>
<accession>A0A844KMC3</accession>
<dbReference type="SUPFAM" id="SSF47413">
    <property type="entry name" value="lambda repressor-like DNA-binding domains"/>
    <property type="match status" value="1"/>
</dbReference>
<dbReference type="GO" id="GO:0003677">
    <property type="term" value="F:DNA binding"/>
    <property type="evidence" value="ECO:0007669"/>
    <property type="project" value="InterPro"/>
</dbReference>
<dbReference type="AlphaFoldDB" id="A0A844KMC3"/>
<proteinExistence type="predicted"/>
<sequence length="492" mass="57951">MSEFSDKLSEYIAKSGSNVYQLAKEASLDRTTLQKTAKGQRLPSLDYIREICQYIKISSKQEEELVRLYKIEKLGHSTVKAWDEIQQIILDIYQLRKNEKSTWHIRFDEVSLKSFNAQIVQKCDSEMDCLKAIMCVMEQELEDPDHAEIYMDVSWASKLVLCQLRQSEGNKSEKLTCHQLVNLKQTEHVKDGMLENIQILHQVLPYAFTTHNTYDIRYAYISENSEEQKLHLWEHYIITRRHIILCSEQDYQMIVISDEMIAKAYRQEVGCMLSAYRPLFSYQGYSGEGVRKYRALIDHDETHVTYEGFPCLALMIPDEIKKQLIADPQIGTYATAFFDMPKVKENQYINIFGMEEVRHFMKTGHLPGVFDHYFYVESMELRKEMLENFHRNLLAHTRQYYMINEDKFKINSSFGIDVFGQNKVAFCSTSDEFPFGFISIDEPGISEMFASYFDNLVQSKYVYSIEETITKWEELVEQIEREIEIEIEDRKE</sequence>
<dbReference type="Gene3D" id="1.10.260.40">
    <property type="entry name" value="lambda repressor-like DNA-binding domains"/>
    <property type="match status" value="1"/>
</dbReference>
<protein>
    <submittedName>
        <fullName evidence="2">Uncharacterized protein</fullName>
    </submittedName>
</protein>
<gene>
    <name evidence="2" type="ORF">GMD30_08020</name>
</gene>
<evidence type="ECO:0000313" key="3">
    <source>
        <dbReference type="Proteomes" id="UP000446657"/>
    </source>
</evidence>
<evidence type="ECO:0000313" key="2">
    <source>
        <dbReference type="EMBL" id="MTR81657.1"/>
    </source>
</evidence>
<dbReference type="InterPro" id="IPR010982">
    <property type="entry name" value="Lambda_DNA-bd_dom_sf"/>
</dbReference>
<evidence type="ECO:0000256" key="1">
    <source>
        <dbReference type="SAM" id="Coils"/>
    </source>
</evidence>
<dbReference type="RefSeq" id="WP_155176432.1">
    <property type="nucleotide sequence ID" value="NZ_WNAK01000013.1"/>
</dbReference>
<comment type="caution">
    <text evidence="2">The sequence shown here is derived from an EMBL/GenBank/DDBJ whole genome shotgun (WGS) entry which is preliminary data.</text>
</comment>
<keyword evidence="1" id="KW-0175">Coiled coil</keyword>
<organism evidence="2 3">
    <name type="scientific">Roseburia faecis</name>
    <dbReference type="NCBI Taxonomy" id="301302"/>
    <lineage>
        <taxon>Bacteria</taxon>
        <taxon>Bacillati</taxon>
        <taxon>Bacillota</taxon>
        <taxon>Clostridia</taxon>
        <taxon>Lachnospirales</taxon>
        <taxon>Lachnospiraceae</taxon>
        <taxon>Roseburia</taxon>
    </lineage>
</organism>
<name>A0A844KMC3_9FIRM</name>